<dbReference type="Gramene" id="TraesRN4B0100524100.2">
    <property type="protein sequence ID" value="TraesRN4B0100524100.2"/>
    <property type="gene ID" value="TraesRN4B0100524100"/>
</dbReference>
<dbReference type="Gramene" id="TraesCS4B02G179000.2">
    <property type="protein sequence ID" value="TraesCS4B02G179000.2"/>
    <property type="gene ID" value="TraesCS4B02G179000"/>
</dbReference>
<feature type="region of interest" description="Disordered" evidence="5">
    <location>
        <begin position="338"/>
        <end position="358"/>
    </location>
</feature>
<dbReference type="SMART" id="SM00320">
    <property type="entry name" value="WD40"/>
    <property type="match status" value="2"/>
</dbReference>
<evidence type="ECO:0000256" key="1">
    <source>
        <dbReference type="ARBA" id="ARBA00004623"/>
    </source>
</evidence>
<evidence type="ECO:0000313" key="6">
    <source>
        <dbReference type="EnsemblPlants" id="TraesCS4B02G179000.2"/>
    </source>
</evidence>
<dbReference type="SMR" id="A0A3B6IPQ7"/>
<name>A0A3B6IPQ7_WHEAT</name>
<organism evidence="6">
    <name type="scientific">Triticum aestivum</name>
    <name type="common">Wheat</name>
    <dbReference type="NCBI Taxonomy" id="4565"/>
    <lineage>
        <taxon>Eukaryota</taxon>
        <taxon>Viridiplantae</taxon>
        <taxon>Streptophyta</taxon>
        <taxon>Embryophyta</taxon>
        <taxon>Tracheophyta</taxon>
        <taxon>Spermatophyta</taxon>
        <taxon>Magnoliopsida</taxon>
        <taxon>Liliopsida</taxon>
        <taxon>Poales</taxon>
        <taxon>Poaceae</taxon>
        <taxon>BOP clade</taxon>
        <taxon>Pooideae</taxon>
        <taxon>Triticodae</taxon>
        <taxon>Triticeae</taxon>
        <taxon>Triticinae</taxon>
        <taxon>Triticum</taxon>
    </lineage>
</organism>
<dbReference type="GO" id="GO:0005829">
    <property type="term" value="C:cytosol"/>
    <property type="evidence" value="ECO:0000318"/>
    <property type="project" value="GO_Central"/>
</dbReference>
<feature type="region of interest" description="Disordered" evidence="5">
    <location>
        <begin position="1"/>
        <end position="22"/>
    </location>
</feature>
<evidence type="ECO:0000256" key="5">
    <source>
        <dbReference type="SAM" id="MobiDB-lite"/>
    </source>
</evidence>
<sequence length="461" mass="49730">MGKKSFSSSPKTKSISSSPFGTKFQEIPAASNRIWRRQSHILVPMASTDPPAERRRPAPPLPSPIVHLSFSSDASCFVVAGTSSVHWLSCDTFSLRGLYQEKDARKTVAAAAGDMLSLKESACATVSRVNSTKFFIRRWKPGYMNYHWRYFEGEKTYTGGEDDVRAVRVHGAKTVVVLVDRLEVLGCRTKDTEDKELWLLHSVVTGGNPLGLCAVSSGASFAFVCPGARDGEVHVERWLDEGEVAAPVVAIRAHSSRLASIAMSCDGRLVATASVRGTLVRIFSATDGALLQELRRGRDGADIHCIAFSPDSKWLAVSSDKATVHVFSVNIDLPSLTPEDSNSPGGLQAAPAPSSPAVATANKRSSLSFAGGFLPGYFSSEWSSTQIRVPEGTKYLVAFGSQPNTLLILGINGRFYRCRFDPEKGGVVDVRHKGTPCGSVGQDVECINFMNPSKKTSNSKP</sequence>
<dbReference type="GO" id="GO:0044804">
    <property type="term" value="P:nucleophagy"/>
    <property type="evidence" value="ECO:0000318"/>
    <property type="project" value="GO_Central"/>
</dbReference>
<dbReference type="InterPro" id="IPR001680">
    <property type="entry name" value="WD40_rpt"/>
</dbReference>
<dbReference type="InterPro" id="IPR015943">
    <property type="entry name" value="WD40/YVTN_repeat-like_dom_sf"/>
</dbReference>
<dbReference type="Pfam" id="PF21032">
    <property type="entry name" value="PROPPIN"/>
    <property type="match status" value="1"/>
</dbReference>
<reference evidence="6" key="2">
    <citation type="submission" date="2018-10" db="UniProtKB">
        <authorList>
            <consortium name="EnsemblPlants"/>
        </authorList>
    </citation>
    <scope>IDENTIFICATION</scope>
</reference>
<dbReference type="GO" id="GO:0061723">
    <property type="term" value="P:glycophagy"/>
    <property type="evidence" value="ECO:0000318"/>
    <property type="project" value="GO_Central"/>
</dbReference>
<proteinExistence type="inferred from homology"/>
<evidence type="ECO:0008006" key="8">
    <source>
        <dbReference type="Google" id="ProtNLM"/>
    </source>
</evidence>
<dbReference type="GO" id="GO:0030674">
    <property type="term" value="F:protein-macromolecule adaptor activity"/>
    <property type="evidence" value="ECO:0000318"/>
    <property type="project" value="GO_Central"/>
</dbReference>
<evidence type="ECO:0000256" key="2">
    <source>
        <dbReference type="ARBA" id="ARBA00022574"/>
    </source>
</evidence>
<keyword evidence="7" id="KW-1185">Reference proteome</keyword>
<protein>
    <recommendedName>
        <fullName evidence="8">Anaphase-promoting complex subunit 4 WD40 domain-containing protein</fullName>
    </recommendedName>
</protein>
<dbReference type="SUPFAM" id="SSF50978">
    <property type="entry name" value="WD40 repeat-like"/>
    <property type="match status" value="1"/>
</dbReference>
<evidence type="ECO:0000256" key="4">
    <source>
        <dbReference type="ARBA" id="ARBA00025740"/>
    </source>
</evidence>
<dbReference type="GO" id="GO:0032266">
    <property type="term" value="F:phosphatidylinositol-3-phosphate binding"/>
    <property type="evidence" value="ECO:0000318"/>
    <property type="project" value="GO_Central"/>
</dbReference>
<comment type="subcellular location">
    <subcellularLocation>
        <location evidence="1">Preautophagosomal structure membrane</location>
        <topology evidence="1">Peripheral membrane protein</topology>
    </subcellularLocation>
</comment>
<dbReference type="GO" id="GO:0034497">
    <property type="term" value="P:protein localization to phagophore assembly site"/>
    <property type="evidence" value="ECO:0000318"/>
    <property type="project" value="GO_Central"/>
</dbReference>
<dbReference type="Gramene" id="TraesPARA_EIv1.0_1356950.2">
    <property type="protein sequence ID" value="TraesPARA_EIv1.0_1356950.2.CDS"/>
    <property type="gene ID" value="TraesPARA_EIv1.0_1356950"/>
</dbReference>
<dbReference type="GO" id="GO:0000422">
    <property type="term" value="P:autophagy of mitochondrion"/>
    <property type="evidence" value="ECO:0000318"/>
    <property type="project" value="GO_Central"/>
</dbReference>
<dbReference type="RefSeq" id="XP_044369965.1">
    <property type="nucleotide sequence ID" value="XM_044514030.1"/>
</dbReference>
<dbReference type="InterPro" id="IPR048720">
    <property type="entry name" value="PROPPIN"/>
</dbReference>
<dbReference type="Gramene" id="TraesLAC4B03G02277340.1">
    <property type="protein sequence ID" value="TraesLAC4B03G02277340.1"/>
    <property type="gene ID" value="TraesLAC4B03G02277340"/>
</dbReference>
<dbReference type="OrthoDB" id="1667587at2759"/>
<reference evidence="6" key="1">
    <citation type="submission" date="2018-08" db="EMBL/GenBank/DDBJ databases">
        <authorList>
            <person name="Rossello M."/>
        </authorList>
    </citation>
    <scope>NUCLEOTIDE SEQUENCE [LARGE SCALE GENOMIC DNA]</scope>
    <source>
        <strain evidence="6">cv. Chinese Spring</strain>
    </source>
</reference>
<gene>
    <name evidence="6" type="primary">LOC123092300</name>
</gene>
<comment type="similarity">
    <text evidence="4">Belongs to the WD repeat PROPPIN family.</text>
</comment>
<dbReference type="STRING" id="4565.A0A3B6IPQ7"/>
<dbReference type="GO" id="GO:0034045">
    <property type="term" value="C:phagophore assembly site membrane"/>
    <property type="evidence" value="ECO:0000318"/>
    <property type="project" value="GO_Central"/>
</dbReference>
<dbReference type="GO" id="GO:0080025">
    <property type="term" value="F:phosphatidylinositol-3,5-bisphosphate binding"/>
    <property type="evidence" value="ECO:0000318"/>
    <property type="project" value="GO_Central"/>
</dbReference>
<dbReference type="GeneID" id="123092300"/>
<dbReference type="InterPro" id="IPR036322">
    <property type="entry name" value="WD40_repeat_dom_sf"/>
</dbReference>
<keyword evidence="2" id="KW-0853">WD repeat</keyword>
<dbReference type="Gene3D" id="2.130.10.10">
    <property type="entry name" value="YVTN repeat-like/Quinoprotein amine dehydrogenase"/>
    <property type="match status" value="1"/>
</dbReference>
<feature type="compositionally biased region" description="Low complexity" evidence="5">
    <location>
        <begin position="1"/>
        <end position="18"/>
    </location>
</feature>
<feature type="compositionally biased region" description="Low complexity" evidence="5">
    <location>
        <begin position="349"/>
        <end position="358"/>
    </location>
</feature>
<dbReference type="PANTHER" id="PTHR11227">
    <property type="entry name" value="WD-REPEAT PROTEIN INTERACTING WITH PHOSPHOINOSIDES WIPI -RELATED"/>
    <property type="match status" value="1"/>
</dbReference>
<dbReference type="OMA" id="DVECINF"/>
<dbReference type="EnsemblPlants" id="TraesCS4B02G179000.2">
    <property type="protein sequence ID" value="TraesCS4B02G179000.2"/>
    <property type="gene ID" value="TraesCS4B02G179000"/>
</dbReference>
<evidence type="ECO:0000256" key="3">
    <source>
        <dbReference type="ARBA" id="ARBA00022737"/>
    </source>
</evidence>
<evidence type="ECO:0000313" key="7">
    <source>
        <dbReference type="Proteomes" id="UP000019116"/>
    </source>
</evidence>
<dbReference type="AlphaFoldDB" id="A0A3B6IPQ7"/>
<dbReference type="Proteomes" id="UP000019116">
    <property type="component" value="Chromosome 4B"/>
</dbReference>
<accession>A0A3B6IPQ7</accession>
<dbReference type="Gramene" id="TraesCS4B03G0503900.2">
    <property type="protein sequence ID" value="TraesCS4B03G0503900.2.CDS"/>
    <property type="gene ID" value="TraesCS4B03G0503900"/>
</dbReference>
<dbReference type="GO" id="GO:0000425">
    <property type="term" value="P:pexophagy"/>
    <property type="evidence" value="ECO:0000318"/>
    <property type="project" value="GO_Central"/>
</dbReference>
<keyword evidence="3" id="KW-0677">Repeat</keyword>